<evidence type="ECO:0000313" key="6">
    <source>
        <dbReference type="Proteomes" id="UP000640274"/>
    </source>
</evidence>
<dbReference type="RefSeq" id="WP_199018263.1">
    <property type="nucleotide sequence ID" value="NZ_JAELUP010000013.1"/>
</dbReference>
<sequence length="373" mass="41933">MSKLNEEKVQEVWERIQTKVDRMIGQIGDKSAHVAAADGKYDNTNIDWWTSGFWPGILWVMHDMTGEDKYKEAAWGWDGRLEKHMLQPNSFDHDVGFHFLPTAVIKYKVTGDKDAVRRGLFAANFMTGRFNQQGQFIRAWNGNMHGWSIVDTMMNLSLLFWASEESGDPRFAQVAKAHANMVLKQFVQEDGAVHHIVSFDPQTGERIEAIGGQGAAPDSAWSRGASWALHGLANTFRYTGDIAYLQAAQRVANFFIAHLPEDHVPHWDFRVEGDLASEPRDTSAGACAASGLIELASLLPEKQGRAYRAAAERILLSLYENYGTWDNPEHEAILVQGTGHKPAGQNVNVSLIYGDYFFVESFAKLRGWQKRVF</sequence>
<dbReference type="Gene3D" id="1.50.10.10">
    <property type="match status" value="1"/>
</dbReference>
<dbReference type="PANTHER" id="PTHR36845:SF1">
    <property type="entry name" value="HYDROLASE, PUTATIVE (AFU_ORTHOLOGUE AFUA_7G05090)-RELATED"/>
    <property type="match status" value="1"/>
</dbReference>
<feature type="active site" description="Proton donor" evidence="3">
    <location>
        <position position="151"/>
    </location>
</feature>
<dbReference type="Proteomes" id="UP000640274">
    <property type="component" value="Unassembled WGS sequence"/>
</dbReference>
<dbReference type="InterPro" id="IPR052369">
    <property type="entry name" value="UG_Glycosaminoglycan_Hydrolase"/>
</dbReference>
<feature type="binding site" evidence="4">
    <location>
        <position position="223"/>
    </location>
    <ligand>
        <name>substrate</name>
    </ligand>
</feature>
<dbReference type="AlphaFoldDB" id="A0A934J5F9"/>
<dbReference type="InterPro" id="IPR008928">
    <property type="entry name" value="6-hairpin_glycosidase_sf"/>
</dbReference>
<dbReference type="GO" id="GO:0052757">
    <property type="term" value="F:chondroitin hydrolase activity"/>
    <property type="evidence" value="ECO:0007669"/>
    <property type="project" value="TreeGrafter"/>
</dbReference>
<dbReference type="SUPFAM" id="SSF48208">
    <property type="entry name" value="Six-hairpin glycosidases"/>
    <property type="match status" value="1"/>
</dbReference>
<evidence type="ECO:0000256" key="4">
    <source>
        <dbReference type="PIRSR" id="PIRSR610905-2"/>
    </source>
</evidence>
<evidence type="ECO:0000256" key="2">
    <source>
        <dbReference type="ARBA" id="ARBA00038358"/>
    </source>
</evidence>
<dbReference type="InterPro" id="IPR010905">
    <property type="entry name" value="Glyco_hydro_88"/>
</dbReference>
<dbReference type="EMBL" id="JAELUP010000013">
    <property type="protein sequence ID" value="MBJ6360712.1"/>
    <property type="molecule type" value="Genomic_DNA"/>
</dbReference>
<evidence type="ECO:0000313" key="5">
    <source>
        <dbReference type="EMBL" id="MBJ6360712.1"/>
    </source>
</evidence>
<feature type="binding site" evidence="4">
    <location>
        <position position="94"/>
    </location>
    <ligand>
        <name>substrate</name>
    </ligand>
</feature>
<dbReference type="GO" id="GO:0000272">
    <property type="term" value="P:polysaccharide catabolic process"/>
    <property type="evidence" value="ECO:0007669"/>
    <property type="project" value="TreeGrafter"/>
</dbReference>
<gene>
    <name evidence="5" type="ORF">JFN88_05175</name>
</gene>
<evidence type="ECO:0000256" key="3">
    <source>
        <dbReference type="PIRSR" id="PIRSR610905-1"/>
    </source>
</evidence>
<dbReference type="Pfam" id="PF07470">
    <property type="entry name" value="Glyco_hydro_88"/>
    <property type="match status" value="1"/>
</dbReference>
<protein>
    <submittedName>
        <fullName evidence="5">Glycoside hydrolase family 88 protein</fullName>
    </submittedName>
</protein>
<comment type="similarity">
    <text evidence="2">Belongs to the glycosyl hydrolase 88 family.</text>
</comment>
<feature type="binding site" evidence="4">
    <location>
        <position position="151"/>
    </location>
    <ligand>
        <name>substrate</name>
    </ligand>
</feature>
<feature type="binding site" evidence="4">
    <location>
        <position position="227"/>
    </location>
    <ligand>
        <name>substrate</name>
    </ligand>
</feature>
<proteinExistence type="inferred from homology"/>
<evidence type="ECO:0000256" key="1">
    <source>
        <dbReference type="ARBA" id="ARBA00022801"/>
    </source>
</evidence>
<dbReference type="InterPro" id="IPR012341">
    <property type="entry name" value="6hp_glycosidase-like_sf"/>
</dbReference>
<keyword evidence="6" id="KW-1185">Reference proteome</keyword>
<keyword evidence="1 5" id="KW-0378">Hydrolase</keyword>
<dbReference type="PANTHER" id="PTHR36845">
    <property type="entry name" value="HYDROLASE, PUTATIVE (AFU_ORTHOLOGUE AFUA_7G05090)-RELATED"/>
    <property type="match status" value="1"/>
</dbReference>
<feature type="active site" description="Nucleophile" evidence="3">
    <location>
        <position position="94"/>
    </location>
</feature>
<accession>A0A934J5F9</accession>
<name>A0A934J5F9_9BACL</name>
<reference evidence="5" key="1">
    <citation type="submission" date="2020-12" db="EMBL/GenBank/DDBJ databases">
        <authorList>
            <person name="Huq M.A."/>
        </authorList>
    </citation>
    <scope>NUCLEOTIDE SEQUENCE</scope>
    <source>
        <strain evidence="5">MAHUQ-46</strain>
    </source>
</reference>
<organism evidence="5 6">
    <name type="scientific">Paenibacillus roseus</name>
    <dbReference type="NCBI Taxonomy" id="2798579"/>
    <lineage>
        <taxon>Bacteria</taxon>
        <taxon>Bacillati</taxon>
        <taxon>Bacillota</taxon>
        <taxon>Bacilli</taxon>
        <taxon>Bacillales</taxon>
        <taxon>Paenibacillaceae</taxon>
        <taxon>Paenibacillus</taxon>
    </lineage>
</organism>
<comment type="caution">
    <text evidence="5">The sequence shown here is derived from an EMBL/GenBank/DDBJ whole genome shotgun (WGS) entry which is preliminary data.</text>
</comment>